<organism evidence="1 2">
    <name type="scientific">Patulibacter brassicae</name>
    <dbReference type="NCBI Taxonomy" id="1705717"/>
    <lineage>
        <taxon>Bacteria</taxon>
        <taxon>Bacillati</taxon>
        <taxon>Actinomycetota</taxon>
        <taxon>Thermoleophilia</taxon>
        <taxon>Solirubrobacterales</taxon>
        <taxon>Patulibacteraceae</taxon>
        <taxon>Patulibacter</taxon>
    </lineage>
</organism>
<name>A0ABU4VLV3_9ACTN</name>
<proteinExistence type="predicted"/>
<dbReference type="Proteomes" id="UP001277761">
    <property type="component" value="Unassembled WGS sequence"/>
</dbReference>
<protein>
    <submittedName>
        <fullName evidence="1">Uncharacterized protein</fullName>
    </submittedName>
</protein>
<dbReference type="EMBL" id="JAXAVX010000008">
    <property type="protein sequence ID" value="MDX8152768.1"/>
    <property type="molecule type" value="Genomic_DNA"/>
</dbReference>
<dbReference type="RefSeq" id="WP_319954924.1">
    <property type="nucleotide sequence ID" value="NZ_JAXAVX010000008.1"/>
</dbReference>
<comment type="caution">
    <text evidence="1">The sequence shown here is derived from an EMBL/GenBank/DDBJ whole genome shotgun (WGS) entry which is preliminary data.</text>
</comment>
<evidence type="ECO:0000313" key="2">
    <source>
        <dbReference type="Proteomes" id="UP001277761"/>
    </source>
</evidence>
<accession>A0ABU4VLV3</accession>
<gene>
    <name evidence="1" type="ORF">SK069_14265</name>
</gene>
<sequence length="60" mass="6685">MPRQLDPAIYMRDTATGAVERVMRGTTAGLERLNEMHAQFVGLRPRWEQILNPASSDGDG</sequence>
<reference evidence="1 2" key="1">
    <citation type="submission" date="2023-11" db="EMBL/GenBank/DDBJ databases">
        <authorList>
            <person name="Xu M."/>
            <person name="Jiang T."/>
        </authorList>
    </citation>
    <scope>NUCLEOTIDE SEQUENCE [LARGE SCALE GENOMIC DNA]</scope>
    <source>
        <strain evidence="1 2">SD</strain>
    </source>
</reference>
<keyword evidence="2" id="KW-1185">Reference proteome</keyword>
<evidence type="ECO:0000313" key="1">
    <source>
        <dbReference type="EMBL" id="MDX8152768.1"/>
    </source>
</evidence>